<proteinExistence type="predicted"/>
<sequence>MWRLLTRAPAPLWRMHFSDTWAALPTSAGLKTLLPVPTFESKYLSFPLFFPLIKDIVGVLVLPPS</sequence>
<evidence type="ECO:0000313" key="2">
    <source>
        <dbReference type="Proteomes" id="UP000234681"/>
    </source>
</evidence>
<evidence type="ECO:0000313" key="3">
    <source>
        <dbReference type="RGD" id="735195"/>
    </source>
</evidence>
<evidence type="ECO:0000313" key="1">
    <source>
        <dbReference type="EMBL" id="EDM12892.1"/>
    </source>
</evidence>
<organism evidence="1 2">
    <name type="scientific">Rattus norvegicus</name>
    <name type="common">Rat</name>
    <dbReference type="NCBI Taxonomy" id="10116"/>
    <lineage>
        <taxon>Eukaryota</taxon>
        <taxon>Metazoa</taxon>
        <taxon>Chordata</taxon>
        <taxon>Craniata</taxon>
        <taxon>Vertebrata</taxon>
        <taxon>Euteleostomi</taxon>
        <taxon>Mammalia</taxon>
        <taxon>Eutheria</taxon>
        <taxon>Euarchontoglires</taxon>
        <taxon>Glires</taxon>
        <taxon>Rodentia</taxon>
        <taxon>Myomorpha</taxon>
        <taxon>Muroidea</taxon>
        <taxon>Muridae</taxon>
        <taxon>Murinae</taxon>
        <taxon>Rattus</taxon>
    </lineage>
</organism>
<dbReference type="GO" id="GO:0005840">
    <property type="term" value="C:ribosome"/>
    <property type="evidence" value="ECO:0007669"/>
    <property type="project" value="UniProtKB-KW"/>
</dbReference>
<dbReference type="Proteomes" id="UP000234681">
    <property type="component" value="Chromosome 1"/>
</dbReference>
<accession>A6I0B0</accession>
<dbReference type="RGD" id="735195">
    <property type="gene designation" value="Mrpl16"/>
</dbReference>
<reference evidence="2" key="1">
    <citation type="submission" date="2005-09" db="EMBL/GenBank/DDBJ databases">
        <authorList>
            <person name="Mural R.J."/>
            <person name="Li P.W."/>
            <person name="Adams M.D."/>
            <person name="Amanatides P.G."/>
            <person name="Baden-Tillson H."/>
            <person name="Barnstead M."/>
            <person name="Chin S.H."/>
            <person name="Dew I."/>
            <person name="Evans C.A."/>
            <person name="Ferriera S."/>
            <person name="Flanigan M."/>
            <person name="Fosler C."/>
            <person name="Glodek A."/>
            <person name="Gu Z."/>
            <person name="Holt R.A."/>
            <person name="Jennings D."/>
            <person name="Kraft C.L."/>
            <person name="Lu F."/>
            <person name="Nguyen T."/>
            <person name="Nusskern D.R."/>
            <person name="Pfannkoch C.M."/>
            <person name="Sitter C."/>
            <person name="Sutton G.G."/>
            <person name="Venter J.C."/>
            <person name="Wang Z."/>
            <person name="Woodage T."/>
            <person name="Zheng X.H."/>
            <person name="Zhong F."/>
        </authorList>
    </citation>
    <scope>NUCLEOTIDE SEQUENCE [LARGE SCALE GENOMIC DNA]</scope>
    <source>
        <strain>BN</strain>
        <strain evidence="2">Sprague-Dawley</strain>
    </source>
</reference>
<keyword evidence="1" id="KW-0689">Ribosomal protein</keyword>
<dbReference type="AlphaFoldDB" id="A6I0B0"/>
<dbReference type="EMBL" id="CH473953">
    <property type="protein sequence ID" value="EDM12892.1"/>
    <property type="molecule type" value="Genomic_DNA"/>
</dbReference>
<protein>
    <submittedName>
        <fullName evidence="1">Mitochondrial ribosomal protein L16, isoform CRA_c</fullName>
    </submittedName>
</protein>
<name>A6I0B0_RAT</name>
<keyword evidence="1" id="KW-0687">Ribonucleoprotein</keyword>
<gene>
    <name evidence="1 3" type="primary">Mrpl16</name>
    <name evidence="1" type="ORF">rCG_48407</name>
</gene>